<dbReference type="Pfam" id="PF10591">
    <property type="entry name" value="SPARC_Ca_bdg"/>
    <property type="match status" value="1"/>
</dbReference>
<dbReference type="InterPro" id="IPR019577">
    <property type="entry name" value="SPARC/Testican_Ca-bd-dom"/>
</dbReference>
<evidence type="ECO:0000259" key="30">
    <source>
        <dbReference type="PROSITE" id="PS50089"/>
    </source>
</evidence>
<keyword evidence="20" id="KW-0325">Glycoprotein</keyword>
<dbReference type="SUPFAM" id="SSF47473">
    <property type="entry name" value="EF-hand"/>
    <property type="match status" value="1"/>
</dbReference>
<evidence type="ECO:0000256" key="2">
    <source>
        <dbReference type="ARBA" id="ARBA00004496"/>
    </source>
</evidence>
<evidence type="ECO:0000256" key="13">
    <source>
        <dbReference type="ARBA" id="ARBA00022771"/>
    </source>
</evidence>
<dbReference type="GO" id="GO:0030154">
    <property type="term" value="P:cell differentiation"/>
    <property type="evidence" value="ECO:0007669"/>
    <property type="project" value="UniProtKB-ARBA"/>
</dbReference>
<reference evidence="33" key="1">
    <citation type="submission" date="2022-12" db="EMBL/GenBank/DDBJ databases">
        <title>Genome assemblies of Blomia tropicalis.</title>
        <authorList>
            <person name="Cui Y."/>
        </authorList>
    </citation>
    <scope>NUCLEOTIDE SEQUENCE</scope>
    <source>
        <tissue evidence="33">Adult mites</tissue>
    </source>
</reference>
<evidence type="ECO:0000256" key="22">
    <source>
        <dbReference type="ARBA" id="ARBA00040145"/>
    </source>
</evidence>
<evidence type="ECO:0000256" key="23">
    <source>
        <dbReference type="ARBA" id="ARBA00060311"/>
    </source>
</evidence>
<dbReference type="GO" id="GO:0003924">
    <property type="term" value="F:GTPase activity"/>
    <property type="evidence" value="ECO:0007669"/>
    <property type="project" value="InterPro"/>
</dbReference>
<evidence type="ECO:0000256" key="19">
    <source>
        <dbReference type="ARBA" id="ARBA00023157"/>
    </source>
</evidence>
<dbReference type="InterPro" id="IPR018121">
    <property type="entry name" value="7-in-absentia-prot_TRAF-dom"/>
</dbReference>
<dbReference type="InterPro" id="IPR008974">
    <property type="entry name" value="TRAF-like"/>
</dbReference>
<dbReference type="GO" id="GO:0006511">
    <property type="term" value="P:ubiquitin-dependent protein catabolic process"/>
    <property type="evidence" value="ECO:0007669"/>
    <property type="project" value="InterPro"/>
</dbReference>
<feature type="compositionally biased region" description="Basic and acidic residues" evidence="29">
    <location>
        <begin position="1"/>
        <end position="18"/>
    </location>
</feature>
<keyword evidence="14" id="KW-0833">Ubl conjugation pathway</keyword>
<keyword evidence="21" id="KW-0844">Vision</keyword>
<evidence type="ECO:0000256" key="16">
    <source>
        <dbReference type="ARBA" id="ARBA00022833"/>
    </source>
</evidence>
<evidence type="ECO:0000259" key="31">
    <source>
        <dbReference type="PROSITE" id="PS51081"/>
    </source>
</evidence>
<evidence type="ECO:0000256" key="21">
    <source>
        <dbReference type="ARBA" id="ARBA00023305"/>
    </source>
</evidence>
<dbReference type="PROSITE" id="PS51721">
    <property type="entry name" value="G_CP"/>
    <property type="match status" value="1"/>
</dbReference>
<keyword evidence="34" id="KW-1185">Reference proteome</keyword>
<dbReference type="EMBL" id="JAPWDV010000002">
    <property type="protein sequence ID" value="KAJ6220092.1"/>
    <property type="molecule type" value="Genomic_DNA"/>
</dbReference>
<evidence type="ECO:0000256" key="11">
    <source>
        <dbReference type="ARBA" id="ARBA00022723"/>
    </source>
</evidence>
<feature type="domain" description="CP-type G" evidence="32">
    <location>
        <begin position="586"/>
        <end position="777"/>
    </location>
</feature>
<name>A0A9Q0M8L6_BLOTA</name>
<dbReference type="FunFam" id="3.30.40.10:FF:000041">
    <property type="entry name" value="E3 ubiquitin-protein ligase SINAT3"/>
    <property type="match status" value="1"/>
</dbReference>
<keyword evidence="15" id="KW-0378">Hydrolase</keyword>
<keyword evidence="18" id="KW-0342">GTP-binding</keyword>
<dbReference type="PROSITE" id="PS00018">
    <property type="entry name" value="EF_HAND_1"/>
    <property type="match status" value="2"/>
</dbReference>
<dbReference type="Gene3D" id="3.40.50.300">
    <property type="entry name" value="P-loop containing nucleotide triphosphate hydrolases"/>
    <property type="match status" value="1"/>
</dbReference>
<dbReference type="GO" id="GO:0005509">
    <property type="term" value="F:calcium ion binding"/>
    <property type="evidence" value="ECO:0007669"/>
    <property type="project" value="InterPro"/>
</dbReference>
<dbReference type="SUPFAM" id="SSF57850">
    <property type="entry name" value="RING/U-box"/>
    <property type="match status" value="1"/>
</dbReference>
<dbReference type="Pfam" id="PF01926">
    <property type="entry name" value="MMR_HSR1"/>
    <property type="match status" value="1"/>
</dbReference>
<evidence type="ECO:0000313" key="34">
    <source>
        <dbReference type="Proteomes" id="UP001142055"/>
    </source>
</evidence>
<evidence type="ECO:0000256" key="28">
    <source>
        <dbReference type="PROSITE-ProRule" id="PRU00455"/>
    </source>
</evidence>
<dbReference type="Gene3D" id="1.10.238.10">
    <property type="entry name" value="EF-hand"/>
    <property type="match status" value="1"/>
</dbReference>
<dbReference type="Gene3D" id="1.10.1580.10">
    <property type="match status" value="1"/>
</dbReference>
<comment type="similarity">
    <text evidence="5">Belongs to the SINA (Seven in absentia) family.</text>
</comment>
<comment type="function">
    <text evidence="23">E3 ubiquitin-protein ligase that is required for specification of R7 photoreceptor cell fate in the eye by mediating the ubiquitination and subsequent proteasomal degradation of Tramtrack (ttk). E3 Ubiquitin ligases accept ubiquitin from an E2 ubiquitin-conjugating enzyme in the form of a thioester and then directly transfers the ubiquitin to targeted substrates. Acts via the formation of a complex with ebi and phyl that ubiquitinates the transcription repressor ttk, a general inhibitor of photoreceptor differentiation, in a subset of photoreceptor cells in the eye, leading to the differentiation of cells into neurons. Also involved in external sensory organ development.</text>
</comment>
<gene>
    <name evidence="33" type="ORF">RDWZM_005904</name>
</gene>
<comment type="pathway">
    <text evidence="4">Protein modification; protein ubiquitination.</text>
</comment>
<dbReference type="GO" id="GO:0005829">
    <property type="term" value="C:cytosol"/>
    <property type="evidence" value="ECO:0007669"/>
    <property type="project" value="TreeGrafter"/>
</dbReference>
<dbReference type="GO" id="GO:0061630">
    <property type="term" value="F:ubiquitin protein ligase activity"/>
    <property type="evidence" value="ECO:0007669"/>
    <property type="project" value="UniProtKB-EC"/>
</dbReference>
<protein>
    <recommendedName>
        <fullName evidence="25">E3 ubiquitin-protein ligase sina</fullName>
        <ecNumber evidence="6">2.3.2.27</ecNumber>
    </recommendedName>
    <alternativeName>
        <fullName evidence="22">Large subunit GTPase 1 homolog</fullName>
    </alternativeName>
    <alternativeName>
        <fullName evidence="27">RING-type E3 ubiquitin transferase sina</fullName>
    </alternativeName>
    <alternativeName>
        <fullName evidence="26">Seven in absentia protein</fullName>
    </alternativeName>
</protein>
<evidence type="ECO:0000256" key="1">
    <source>
        <dbReference type="ARBA" id="ARBA00000900"/>
    </source>
</evidence>
<accession>A0A9Q0M8L6</accession>
<evidence type="ECO:0000256" key="18">
    <source>
        <dbReference type="ARBA" id="ARBA00023134"/>
    </source>
</evidence>
<dbReference type="SUPFAM" id="SSF49599">
    <property type="entry name" value="TRAF domain-like"/>
    <property type="match status" value="1"/>
</dbReference>
<evidence type="ECO:0000259" key="32">
    <source>
        <dbReference type="PROSITE" id="PS51721"/>
    </source>
</evidence>
<dbReference type="InterPro" id="IPR013010">
    <property type="entry name" value="Znf_SIAH"/>
</dbReference>
<dbReference type="PROSITE" id="PS51081">
    <property type="entry name" value="ZF_SIAH"/>
    <property type="match status" value="1"/>
</dbReference>
<evidence type="ECO:0000256" key="9">
    <source>
        <dbReference type="ARBA" id="ARBA00022606"/>
    </source>
</evidence>
<dbReference type="GO" id="GO:0007601">
    <property type="term" value="P:visual perception"/>
    <property type="evidence" value="ECO:0007669"/>
    <property type="project" value="UniProtKB-KW"/>
</dbReference>
<keyword evidence="17" id="KW-0106">Calcium</keyword>
<dbReference type="PANTHER" id="PTHR45709">
    <property type="entry name" value="LARGE SUBUNIT GTPASE 1 HOMOLOG-RELATED"/>
    <property type="match status" value="1"/>
</dbReference>
<dbReference type="InterPro" id="IPR043358">
    <property type="entry name" value="GNL1-like"/>
</dbReference>
<dbReference type="InterPro" id="IPR013083">
    <property type="entry name" value="Znf_RING/FYVE/PHD"/>
</dbReference>
<evidence type="ECO:0000256" key="14">
    <source>
        <dbReference type="ARBA" id="ARBA00022786"/>
    </source>
</evidence>
<dbReference type="CDD" id="cd01857">
    <property type="entry name" value="HSR1_MMR1"/>
    <property type="match status" value="1"/>
</dbReference>
<keyword evidence="11" id="KW-0479">Metal-binding</keyword>
<keyword evidence="19" id="KW-1015">Disulfide bond</keyword>
<feature type="domain" description="SIAH-type" evidence="31">
    <location>
        <begin position="120"/>
        <end position="180"/>
    </location>
</feature>
<evidence type="ECO:0000256" key="24">
    <source>
        <dbReference type="ARBA" id="ARBA00062579"/>
    </source>
</evidence>
<dbReference type="AlphaFoldDB" id="A0A9Q0M8L6"/>
<keyword evidence="8" id="KW-0964">Secreted</keyword>
<feature type="region of interest" description="Disordered" evidence="29">
    <location>
        <begin position="1"/>
        <end position="36"/>
    </location>
</feature>
<keyword evidence="9" id="KW-0716">Sensory transduction</keyword>
<dbReference type="GO" id="GO:0005576">
    <property type="term" value="C:extracellular region"/>
    <property type="evidence" value="ECO:0007669"/>
    <property type="project" value="UniProtKB-SubCell"/>
</dbReference>
<evidence type="ECO:0000256" key="15">
    <source>
        <dbReference type="ARBA" id="ARBA00022801"/>
    </source>
</evidence>
<dbReference type="Gene3D" id="2.60.210.10">
    <property type="entry name" value="Apoptosis, Tumor Necrosis Factor Receptor Associated Protein 2, Chain A"/>
    <property type="match status" value="1"/>
</dbReference>
<dbReference type="InterPro" id="IPR018247">
    <property type="entry name" value="EF_Hand_1_Ca_BS"/>
</dbReference>
<feature type="domain" description="RING-type" evidence="30">
    <location>
        <begin position="67"/>
        <end position="102"/>
    </location>
</feature>
<sequence length="986" mass="113663">MPNHSSKMDTSGKVEVHKNGTSQNVNSYSHSKRSLSNTDSAKVENLANCKALVSSSTNEELASLFECPVCFDYVLPPIMQCQNGHLVCQTCLKMVQNCPTCRIQISNNIRNLQMEKLACNIQFPCKYSNSGCKMLLLYKDKCEHEESCLYKPYSCPCPGSSCKWSGSLEQVMQHLMQSHKSITTLEGEDIVFLATDINLSGAVDWVMIQSCYTHHFMLVLEKQEKFNGHQQFFAVVQLIGSGKQAEKFIYRLELSGHKRRECPENNDMRRRVCSNFNQTWQSDCHLLKHRCNCLEGVLKDCTDDHKHMHINYYGECKEIEECQKDILEDFPRRMREWLDHIISKRLSTKNTNTQENLAHKWIDAIIWKFCDLDQEPHDRHVSRHELFPLRAPLLSMESCIGSFLDGCDANDDHKITLIEWGKCLGASEIEVYSIGLTQDGGRSKTKTQQLGRSLLKTKKNRHVGETFSERHTVNEEQSNGKSITENTSLDDFLSTAEMSNKLFTAEREEVKLVRSEAIQPLGIVSDENLEDELLIPRRPKWDKNTTSEELHHMENESYLKWRRRLAQLQERDDIVLTPFEKNLDFWRQLWRVVERSDILVQILDARNPLLFFSEDLDNYIKEVDENKLCVILLNKSDYLTEQQRKQWLIYFNSIGKVCVFFSALQQQESQEHSETDVEQFINQLETLKINNELDKPLAYDELILYFKSLRSQLTTNNPSITVGLIGYPNVGKSSTINALLRTKCVSVSSMPGKTKHFQTINLDDEITICDCPGLVFPNIVSSKSEMIINGILPIDQMKDALQPIATITSKIPAHVFESLYGIVLPKVEDDDDDRRVSALELLTAYGYAKGFMTQRGLPDTSRAARYILKDFVNGKLLFCYAPPTEKQDEYHTYVRKESVNRTVIDQRLIRAFEGNNLTSKDFDREYFQEKNSSAHTKGSIGIANHSRNFIQNGNEAFPVQEGKPWRKHNNRNKREKLRRVYAHLDQ</sequence>
<dbReference type="GO" id="GO:0005525">
    <property type="term" value="F:GTP binding"/>
    <property type="evidence" value="ECO:0007669"/>
    <property type="project" value="UniProtKB-KW"/>
</dbReference>
<organism evidence="33 34">
    <name type="scientific">Blomia tropicalis</name>
    <name type="common">Mite</name>
    <dbReference type="NCBI Taxonomy" id="40697"/>
    <lineage>
        <taxon>Eukaryota</taxon>
        <taxon>Metazoa</taxon>
        <taxon>Ecdysozoa</taxon>
        <taxon>Arthropoda</taxon>
        <taxon>Chelicerata</taxon>
        <taxon>Arachnida</taxon>
        <taxon>Acari</taxon>
        <taxon>Acariformes</taxon>
        <taxon>Sarcoptiformes</taxon>
        <taxon>Astigmata</taxon>
        <taxon>Glycyphagoidea</taxon>
        <taxon>Echimyopodidae</taxon>
        <taxon>Blomia</taxon>
    </lineage>
</organism>
<dbReference type="EC" id="2.3.2.27" evidence="6"/>
<dbReference type="Pfam" id="PF21362">
    <property type="entry name" value="Sina_RING"/>
    <property type="match status" value="1"/>
</dbReference>
<evidence type="ECO:0000256" key="5">
    <source>
        <dbReference type="ARBA" id="ARBA00009119"/>
    </source>
</evidence>
<comment type="catalytic activity">
    <reaction evidence="1">
        <text>S-ubiquitinyl-[E2 ubiquitin-conjugating enzyme]-L-cysteine + [acceptor protein]-L-lysine = [E2 ubiquitin-conjugating enzyme]-L-cysteine + N(6)-ubiquitinyl-[acceptor protein]-L-lysine.</text>
        <dbReference type="EC" id="2.3.2.27"/>
    </reaction>
</comment>
<dbReference type="SUPFAM" id="SSF52540">
    <property type="entry name" value="P-loop containing nucleoside triphosphate hydrolases"/>
    <property type="match status" value="1"/>
</dbReference>
<evidence type="ECO:0000313" key="33">
    <source>
        <dbReference type="EMBL" id="KAJ6220092.1"/>
    </source>
</evidence>
<evidence type="ECO:0000256" key="17">
    <source>
        <dbReference type="ARBA" id="ARBA00022837"/>
    </source>
</evidence>
<dbReference type="PROSITE" id="PS50089">
    <property type="entry name" value="ZF_RING_2"/>
    <property type="match status" value="1"/>
</dbReference>
<evidence type="ECO:0000256" key="29">
    <source>
        <dbReference type="SAM" id="MobiDB-lite"/>
    </source>
</evidence>
<feature type="compositionally biased region" description="Polar residues" evidence="29">
    <location>
        <begin position="19"/>
        <end position="36"/>
    </location>
</feature>
<dbReference type="GO" id="GO:0010498">
    <property type="term" value="P:proteasomal protein catabolic process"/>
    <property type="evidence" value="ECO:0007669"/>
    <property type="project" value="UniProtKB-ARBA"/>
</dbReference>
<evidence type="ECO:0000256" key="6">
    <source>
        <dbReference type="ARBA" id="ARBA00012483"/>
    </source>
</evidence>
<dbReference type="FunFam" id="2.60.210.10:FF:000002">
    <property type="entry name" value="E3 ubiquitin-protein ligase"/>
    <property type="match status" value="1"/>
</dbReference>
<evidence type="ECO:0000256" key="7">
    <source>
        <dbReference type="ARBA" id="ARBA00022490"/>
    </source>
</evidence>
<keyword evidence="13 28" id="KW-0863">Zinc-finger</keyword>
<dbReference type="InterPro" id="IPR006073">
    <property type="entry name" value="GTP-bd"/>
</dbReference>
<keyword evidence="12" id="KW-0547">Nucleotide-binding</keyword>
<keyword evidence="7" id="KW-0963">Cytoplasm</keyword>
<dbReference type="Pfam" id="PF03145">
    <property type="entry name" value="Sina_TRAF"/>
    <property type="match status" value="1"/>
</dbReference>
<evidence type="ECO:0000256" key="12">
    <source>
        <dbReference type="ARBA" id="ARBA00022741"/>
    </source>
</evidence>
<evidence type="ECO:0000256" key="20">
    <source>
        <dbReference type="ARBA" id="ARBA00023180"/>
    </source>
</evidence>
<evidence type="ECO:0000256" key="8">
    <source>
        <dbReference type="ARBA" id="ARBA00022525"/>
    </source>
</evidence>
<dbReference type="Gene3D" id="3.30.40.10">
    <property type="entry name" value="Zinc/RING finger domain, C3HC4 (zinc finger)"/>
    <property type="match status" value="2"/>
</dbReference>
<dbReference type="InterPro" id="IPR011992">
    <property type="entry name" value="EF-hand-dom_pair"/>
</dbReference>
<dbReference type="InterPro" id="IPR023179">
    <property type="entry name" value="GTP-bd_ortho_bundle_sf"/>
</dbReference>
<dbReference type="PANTHER" id="PTHR45709:SF2">
    <property type="entry name" value="LARGE SUBUNIT GTPASE 1 HOMOLOG"/>
    <property type="match status" value="1"/>
</dbReference>
<keyword evidence="10" id="KW-0808">Transferase</keyword>
<evidence type="ECO:0000256" key="27">
    <source>
        <dbReference type="ARBA" id="ARBA00078661"/>
    </source>
</evidence>
<dbReference type="Proteomes" id="UP001142055">
    <property type="component" value="Chromosome 2"/>
</dbReference>
<evidence type="ECO:0000256" key="10">
    <source>
        <dbReference type="ARBA" id="ARBA00022679"/>
    </source>
</evidence>
<evidence type="ECO:0000256" key="4">
    <source>
        <dbReference type="ARBA" id="ARBA00004906"/>
    </source>
</evidence>
<comment type="subunit">
    <text evidence="24">Component of some E3 complex at least composed of sina, ebi and phyl. Interacts with eff.</text>
</comment>
<dbReference type="InterPro" id="IPR049548">
    <property type="entry name" value="Sina-like_RING"/>
</dbReference>
<dbReference type="InterPro" id="IPR001841">
    <property type="entry name" value="Znf_RING"/>
</dbReference>
<dbReference type="GO" id="GO:0000054">
    <property type="term" value="P:ribosomal subunit export from nucleus"/>
    <property type="evidence" value="ECO:0007669"/>
    <property type="project" value="TreeGrafter"/>
</dbReference>
<proteinExistence type="inferred from homology"/>
<comment type="caution">
    <text evidence="33">The sequence shown here is derived from an EMBL/GenBank/DDBJ whole genome shotgun (WGS) entry which is preliminary data.</text>
</comment>
<evidence type="ECO:0000256" key="26">
    <source>
        <dbReference type="ARBA" id="ARBA00076381"/>
    </source>
</evidence>
<keyword evidence="16" id="KW-0862">Zinc</keyword>
<comment type="subcellular location">
    <subcellularLocation>
        <location evidence="2">Cytoplasm</location>
    </subcellularLocation>
    <subcellularLocation>
        <location evidence="3">Secreted</location>
    </subcellularLocation>
</comment>
<dbReference type="GO" id="GO:0008270">
    <property type="term" value="F:zinc ion binding"/>
    <property type="evidence" value="ECO:0007669"/>
    <property type="project" value="UniProtKB-KW"/>
</dbReference>
<dbReference type="InterPro" id="IPR027417">
    <property type="entry name" value="P-loop_NTPase"/>
</dbReference>
<dbReference type="Pfam" id="PF21361">
    <property type="entry name" value="Sina_ZnF"/>
    <property type="match status" value="1"/>
</dbReference>
<evidence type="ECO:0000256" key="3">
    <source>
        <dbReference type="ARBA" id="ARBA00004613"/>
    </source>
</evidence>
<evidence type="ECO:0000256" key="25">
    <source>
        <dbReference type="ARBA" id="ARBA00067183"/>
    </source>
</evidence>
<dbReference type="InterPro" id="IPR030378">
    <property type="entry name" value="G_CP_dom"/>
</dbReference>